<comment type="caution">
    <text evidence="2">The sequence shown here is derived from an EMBL/GenBank/DDBJ whole genome shotgun (WGS) entry which is preliminary data.</text>
</comment>
<dbReference type="OrthoDB" id="1661020at2759"/>
<dbReference type="Proteomes" id="UP000631114">
    <property type="component" value="Unassembled WGS sequence"/>
</dbReference>
<dbReference type="AlphaFoldDB" id="A0A835GV13"/>
<protein>
    <recommendedName>
        <fullName evidence="1">KRR1 small subunit processome component second KH domain-containing protein</fullName>
    </recommendedName>
</protein>
<proteinExistence type="predicted"/>
<evidence type="ECO:0000259" key="1">
    <source>
        <dbReference type="Pfam" id="PF21800"/>
    </source>
</evidence>
<evidence type="ECO:0000313" key="3">
    <source>
        <dbReference type="Proteomes" id="UP000631114"/>
    </source>
</evidence>
<dbReference type="GO" id="GO:0003723">
    <property type="term" value="F:RNA binding"/>
    <property type="evidence" value="ECO:0007669"/>
    <property type="project" value="UniProtKB-KW"/>
</dbReference>
<dbReference type="InterPro" id="IPR036612">
    <property type="entry name" value="KH_dom_type_1_sf"/>
</dbReference>
<feature type="domain" description="KRR1 small subunit processome component second KH" evidence="1">
    <location>
        <begin position="1"/>
        <end position="45"/>
    </location>
</feature>
<feature type="non-terminal residue" evidence="2">
    <location>
        <position position="1"/>
    </location>
</feature>
<name>A0A835GV13_9MAGN</name>
<keyword evidence="3" id="KW-1185">Reference proteome</keyword>
<accession>A0A835GV13</accession>
<dbReference type="PANTHER" id="PTHR12581:SF0">
    <property type="entry name" value="KRR1 SMALL SUBUNIT PROCESSOME COMPONENT HOMOLOG"/>
    <property type="match status" value="1"/>
</dbReference>
<dbReference type="InterPro" id="IPR024166">
    <property type="entry name" value="rRNA_assembly_KRR1"/>
</dbReference>
<organism evidence="2 3">
    <name type="scientific">Coptis chinensis</name>
    <dbReference type="NCBI Taxonomy" id="261450"/>
    <lineage>
        <taxon>Eukaryota</taxon>
        <taxon>Viridiplantae</taxon>
        <taxon>Streptophyta</taxon>
        <taxon>Embryophyta</taxon>
        <taxon>Tracheophyta</taxon>
        <taxon>Spermatophyta</taxon>
        <taxon>Magnoliopsida</taxon>
        <taxon>Ranunculales</taxon>
        <taxon>Ranunculaceae</taxon>
        <taxon>Coptidoideae</taxon>
        <taxon>Coptis</taxon>
    </lineage>
</organism>
<dbReference type="Pfam" id="PF21800">
    <property type="entry name" value="KH_KRR1_2nd"/>
    <property type="match status" value="1"/>
</dbReference>
<dbReference type="PANTHER" id="PTHR12581">
    <property type="entry name" value="HIV-1 REV BINDING PROTEIN 2, 3"/>
    <property type="match status" value="1"/>
</dbReference>
<dbReference type="GO" id="GO:0032040">
    <property type="term" value="C:small-subunit processome"/>
    <property type="evidence" value="ECO:0007669"/>
    <property type="project" value="TreeGrafter"/>
</dbReference>
<evidence type="ECO:0000313" key="2">
    <source>
        <dbReference type="EMBL" id="KAF9586950.1"/>
    </source>
</evidence>
<reference evidence="2 3" key="1">
    <citation type="submission" date="2020-10" db="EMBL/GenBank/DDBJ databases">
        <title>The Coptis chinensis genome and diversification of protoberbering-type alkaloids.</title>
        <authorList>
            <person name="Wang B."/>
            <person name="Shu S."/>
            <person name="Song C."/>
            <person name="Liu Y."/>
        </authorList>
    </citation>
    <scope>NUCLEOTIDE SEQUENCE [LARGE SCALE GENOMIC DNA]</scope>
    <source>
        <strain evidence="2">HL-2020</strain>
        <tissue evidence="2">Leaf</tissue>
    </source>
</reference>
<gene>
    <name evidence="2" type="ORF">IFM89_039822</name>
</gene>
<dbReference type="InterPro" id="IPR048548">
    <property type="entry name" value="KRR1-like_KH2"/>
</dbReference>
<dbReference type="EMBL" id="JADFTS010000061">
    <property type="protein sequence ID" value="KAF9586950.1"/>
    <property type="molecule type" value="Genomic_DNA"/>
</dbReference>
<sequence length="47" mass="5382">GSTVAAMGSFRGLKQVQRIVEDCMQNKLHPIFHIKVLMVKRELEKKS</sequence>
<dbReference type="Gene3D" id="3.30.1370.10">
    <property type="entry name" value="K Homology domain, type 1"/>
    <property type="match status" value="1"/>
</dbReference>